<keyword evidence="7" id="KW-0805">Transcription regulation</keyword>
<feature type="compositionally biased region" description="Acidic residues" evidence="10">
    <location>
        <begin position="429"/>
        <end position="438"/>
    </location>
</feature>
<gene>
    <name evidence="12" type="ORF">NKR23_g81</name>
</gene>
<reference evidence="12" key="1">
    <citation type="submission" date="2022-07" db="EMBL/GenBank/DDBJ databases">
        <title>Fungi with potential for degradation of polypropylene.</title>
        <authorList>
            <person name="Gostincar C."/>
        </authorList>
    </citation>
    <scope>NUCLEOTIDE SEQUENCE</scope>
    <source>
        <strain evidence="12">EXF-13308</strain>
    </source>
</reference>
<dbReference type="GO" id="GO:0000981">
    <property type="term" value="F:DNA-binding transcription factor activity, RNA polymerase II-specific"/>
    <property type="evidence" value="ECO:0007669"/>
    <property type="project" value="TreeGrafter"/>
</dbReference>
<accession>A0AA38VXE0</accession>
<dbReference type="Pfam" id="PF01424">
    <property type="entry name" value="R3H"/>
    <property type="match status" value="1"/>
</dbReference>
<protein>
    <submittedName>
        <fullName evidence="12">NF-X1-type zinc finger protein NFXL1</fullName>
    </submittedName>
</protein>
<name>A0AA38VXE0_9PEZI</name>
<keyword evidence="5" id="KW-0863">Zinc-finger</keyword>
<dbReference type="EMBL" id="JANBVO010000001">
    <property type="protein sequence ID" value="KAJ9157374.1"/>
    <property type="molecule type" value="Genomic_DNA"/>
</dbReference>
<dbReference type="InterPro" id="IPR000967">
    <property type="entry name" value="Znf_NFX1"/>
</dbReference>
<keyword evidence="6" id="KW-0862">Zinc</keyword>
<dbReference type="GO" id="GO:0008270">
    <property type="term" value="F:zinc ion binding"/>
    <property type="evidence" value="ECO:0007669"/>
    <property type="project" value="UniProtKB-KW"/>
</dbReference>
<dbReference type="InterPro" id="IPR034078">
    <property type="entry name" value="NFX1_fam"/>
</dbReference>
<dbReference type="GO" id="GO:0005634">
    <property type="term" value="C:nucleus"/>
    <property type="evidence" value="ECO:0007669"/>
    <property type="project" value="UniProtKB-SubCell"/>
</dbReference>
<dbReference type="Gene3D" id="3.30.1370.50">
    <property type="entry name" value="R3H-like domain"/>
    <property type="match status" value="1"/>
</dbReference>
<evidence type="ECO:0000256" key="1">
    <source>
        <dbReference type="ARBA" id="ARBA00004123"/>
    </source>
</evidence>
<evidence type="ECO:0000256" key="8">
    <source>
        <dbReference type="ARBA" id="ARBA00023163"/>
    </source>
</evidence>
<dbReference type="FunFam" id="3.30.1370.50:FF:000006">
    <property type="entry name" value="NF-X1 finger transcription factor"/>
    <property type="match status" value="1"/>
</dbReference>
<evidence type="ECO:0000256" key="10">
    <source>
        <dbReference type="SAM" id="MobiDB-lite"/>
    </source>
</evidence>
<evidence type="ECO:0000256" key="6">
    <source>
        <dbReference type="ARBA" id="ARBA00022833"/>
    </source>
</evidence>
<dbReference type="InterPro" id="IPR036867">
    <property type="entry name" value="R3H_dom_sf"/>
</dbReference>
<feature type="domain" description="R3H" evidence="11">
    <location>
        <begin position="156"/>
        <end position="221"/>
    </location>
</feature>
<dbReference type="SUPFAM" id="SSF82708">
    <property type="entry name" value="R3H domain"/>
    <property type="match status" value="1"/>
</dbReference>
<dbReference type="SMART" id="SM00393">
    <property type="entry name" value="R3H"/>
    <property type="match status" value="1"/>
</dbReference>
<dbReference type="Proteomes" id="UP001174694">
    <property type="component" value="Unassembled WGS sequence"/>
</dbReference>
<keyword evidence="9" id="KW-0539">Nucleus</keyword>
<feature type="compositionally biased region" description="Basic and acidic residues" evidence="10">
    <location>
        <begin position="439"/>
        <end position="474"/>
    </location>
</feature>
<feature type="region of interest" description="Disordered" evidence="10">
    <location>
        <begin position="425"/>
        <end position="474"/>
    </location>
</feature>
<evidence type="ECO:0000256" key="3">
    <source>
        <dbReference type="ARBA" id="ARBA00022723"/>
    </source>
</evidence>
<dbReference type="CDD" id="cd06008">
    <property type="entry name" value="NF-X1-zinc-finger"/>
    <property type="match status" value="2"/>
</dbReference>
<dbReference type="GO" id="GO:0000977">
    <property type="term" value="F:RNA polymerase II transcription regulatory region sequence-specific DNA binding"/>
    <property type="evidence" value="ECO:0007669"/>
    <property type="project" value="TreeGrafter"/>
</dbReference>
<evidence type="ECO:0000313" key="12">
    <source>
        <dbReference type="EMBL" id="KAJ9157374.1"/>
    </source>
</evidence>
<organism evidence="12 13">
    <name type="scientific">Pleurostoma richardsiae</name>
    <dbReference type="NCBI Taxonomy" id="41990"/>
    <lineage>
        <taxon>Eukaryota</taxon>
        <taxon>Fungi</taxon>
        <taxon>Dikarya</taxon>
        <taxon>Ascomycota</taxon>
        <taxon>Pezizomycotina</taxon>
        <taxon>Sordariomycetes</taxon>
        <taxon>Sordariomycetidae</taxon>
        <taxon>Calosphaeriales</taxon>
        <taxon>Pleurostomataceae</taxon>
        <taxon>Pleurostoma</taxon>
    </lineage>
</organism>
<dbReference type="SMART" id="SM00438">
    <property type="entry name" value="ZnF_NFX"/>
    <property type="match status" value="2"/>
</dbReference>
<keyword evidence="13" id="KW-1185">Reference proteome</keyword>
<evidence type="ECO:0000256" key="2">
    <source>
        <dbReference type="ARBA" id="ARBA00007269"/>
    </source>
</evidence>
<dbReference type="GO" id="GO:0000122">
    <property type="term" value="P:negative regulation of transcription by RNA polymerase II"/>
    <property type="evidence" value="ECO:0007669"/>
    <property type="project" value="TreeGrafter"/>
</dbReference>
<evidence type="ECO:0000256" key="7">
    <source>
        <dbReference type="ARBA" id="ARBA00023015"/>
    </source>
</evidence>
<evidence type="ECO:0000313" key="13">
    <source>
        <dbReference type="Proteomes" id="UP001174694"/>
    </source>
</evidence>
<evidence type="ECO:0000256" key="4">
    <source>
        <dbReference type="ARBA" id="ARBA00022737"/>
    </source>
</evidence>
<dbReference type="AlphaFoldDB" id="A0AA38VXE0"/>
<sequence length="474" mass="51362">MLKNQPCWFEEVRCGLPCGKVLKCGAHTCQKLCHRSGQCEDADIVGSHCTQPCGKTRKTCDHACIEQCHAPFPCKEDKPCQLEAFITCECQRRKQKVKCLASKSNPGGPAREPLRCDDECLRMKRNRQLADALNIDPETHSDNHIPYQDLTLKFFRDNIDWAQTQEREFRLFAESDLKYMRLKPMKPHQRQFLHVLAEDFGFDSESQDPEPHRHVCLFKGPRFVSAPRKTLMQCLKISRAAAAAAARPAPPPAPKQPSQQPFNALLLTAPRFGLTVDELNFALAADLAAAATAGPALTFVTSFLPSDEVIIKAAPKSTVASVASAPAPPTPLSVESALAALKPKISKTASRLGLAGGVALCHADASLNVVRREGDSAAAAGGGGWSTVASRAASRRAAPATAVAAAAAERKAPSAFLALRKIRKKEESSEPLEEDWEAAADKLEGVADKAEEETKSEVPTVEKLEESKVEEAVA</sequence>
<comment type="subcellular location">
    <subcellularLocation>
        <location evidence="1">Nucleus</location>
    </subcellularLocation>
</comment>
<dbReference type="PROSITE" id="PS51061">
    <property type="entry name" value="R3H"/>
    <property type="match status" value="1"/>
</dbReference>
<dbReference type="InterPro" id="IPR001374">
    <property type="entry name" value="R3H_dom"/>
</dbReference>
<evidence type="ECO:0000256" key="9">
    <source>
        <dbReference type="ARBA" id="ARBA00023242"/>
    </source>
</evidence>
<keyword evidence="3" id="KW-0479">Metal-binding</keyword>
<dbReference type="PANTHER" id="PTHR12360:SF12">
    <property type="entry name" value="TRANSCRIPTIONAL REPRESSOR NF-X1"/>
    <property type="match status" value="1"/>
</dbReference>
<dbReference type="PANTHER" id="PTHR12360">
    <property type="entry name" value="NUCLEAR TRANSCRIPTION FACTOR, X-BOX BINDING 1 NFX1"/>
    <property type="match status" value="1"/>
</dbReference>
<keyword evidence="4" id="KW-0677">Repeat</keyword>
<keyword evidence="8" id="KW-0804">Transcription</keyword>
<evidence type="ECO:0000256" key="5">
    <source>
        <dbReference type="ARBA" id="ARBA00022771"/>
    </source>
</evidence>
<proteinExistence type="inferred from homology"/>
<comment type="caution">
    <text evidence="12">The sequence shown here is derived from an EMBL/GenBank/DDBJ whole genome shotgun (WGS) entry which is preliminary data.</text>
</comment>
<evidence type="ECO:0000259" key="11">
    <source>
        <dbReference type="PROSITE" id="PS51061"/>
    </source>
</evidence>
<comment type="similarity">
    <text evidence="2">Belongs to the NFX1 family.</text>
</comment>